<dbReference type="RefSeq" id="WP_213165327.1">
    <property type="nucleotide sequence ID" value="NZ_CP058559.1"/>
</dbReference>
<reference evidence="1 2" key="1">
    <citation type="submission" date="2020-07" db="EMBL/GenBank/DDBJ databases">
        <title>Alkalicella. sp. LB2 genome.</title>
        <authorList>
            <person name="Postec A."/>
            <person name="Quemeneur M."/>
        </authorList>
    </citation>
    <scope>NUCLEOTIDE SEQUENCE [LARGE SCALE GENOMIC DNA]</scope>
    <source>
        <strain evidence="1 2">LB2</strain>
    </source>
</reference>
<sequence length="51" mass="5965">MTKIEIKAKASELKDVELILKKVREIEKEHICQCTLIQIDLGINKRCEKKI</sequence>
<dbReference type="AlphaFoldDB" id="A0A7G9W8F1"/>
<gene>
    <name evidence="1" type="ORF">HYG86_09330</name>
</gene>
<evidence type="ECO:0000313" key="2">
    <source>
        <dbReference type="Proteomes" id="UP000516160"/>
    </source>
</evidence>
<protein>
    <submittedName>
        <fullName evidence="1">Uncharacterized protein</fullName>
    </submittedName>
</protein>
<dbReference type="KEGG" id="acae:HYG86_09330"/>
<keyword evidence="2" id="KW-1185">Reference proteome</keyword>
<organism evidence="1 2">
    <name type="scientific">Alkalicella caledoniensis</name>
    <dbReference type="NCBI Taxonomy" id="2731377"/>
    <lineage>
        <taxon>Bacteria</taxon>
        <taxon>Bacillati</taxon>
        <taxon>Bacillota</taxon>
        <taxon>Clostridia</taxon>
        <taxon>Eubacteriales</taxon>
        <taxon>Proteinivoracaceae</taxon>
        <taxon>Alkalicella</taxon>
    </lineage>
</organism>
<dbReference type="EMBL" id="CP058559">
    <property type="protein sequence ID" value="QNO14963.1"/>
    <property type="molecule type" value="Genomic_DNA"/>
</dbReference>
<accession>A0A7G9W8F1</accession>
<name>A0A7G9W8F1_ALKCA</name>
<dbReference type="Proteomes" id="UP000516160">
    <property type="component" value="Chromosome"/>
</dbReference>
<evidence type="ECO:0000313" key="1">
    <source>
        <dbReference type="EMBL" id="QNO14963.1"/>
    </source>
</evidence>
<proteinExistence type="predicted"/>